<feature type="transmembrane region" description="Helical" evidence="2">
    <location>
        <begin position="73"/>
        <end position="94"/>
    </location>
</feature>
<dbReference type="Gramene" id="LPERR04G24140.1">
    <property type="protein sequence ID" value="LPERR04G24140.1"/>
    <property type="gene ID" value="LPERR04G24140"/>
</dbReference>
<protein>
    <submittedName>
        <fullName evidence="3">Uncharacterized protein</fullName>
    </submittedName>
</protein>
<evidence type="ECO:0000313" key="4">
    <source>
        <dbReference type="Proteomes" id="UP000032180"/>
    </source>
</evidence>
<dbReference type="EnsemblPlants" id="LPERR04G24140.1">
    <property type="protein sequence ID" value="LPERR04G24140.1"/>
    <property type="gene ID" value="LPERR04G24140"/>
</dbReference>
<dbReference type="HOGENOM" id="CLU_2187711_0_0_1"/>
<evidence type="ECO:0000313" key="3">
    <source>
        <dbReference type="EnsemblPlants" id="LPERR04G24140.1"/>
    </source>
</evidence>
<evidence type="ECO:0000256" key="2">
    <source>
        <dbReference type="SAM" id="Phobius"/>
    </source>
</evidence>
<keyword evidence="2" id="KW-0472">Membrane</keyword>
<keyword evidence="2" id="KW-1133">Transmembrane helix</keyword>
<keyword evidence="4" id="KW-1185">Reference proteome</keyword>
<reference evidence="3 4" key="1">
    <citation type="submission" date="2012-08" db="EMBL/GenBank/DDBJ databases">
        <title>Oryza genome evolution.</title>
        <authorList>
            <person name="Wing R.A."/>
        </authorList>
    </citation>
    <scope>NUCLEOTIDE SEQUENCE</scope>
</reference>
<evidence type="ECO:0000256" key="1">
    <source>
        <dbReference type="SAM" id="MobiDB-lite"/>
    </source>
</evidence>
<dbReference type="Proteomes" id="UP000032180">
    <property type="component" value="Chromosome 4"/>
</dbReference>
<reference evidence="4" key="2">
    <citation type="submission" date="2013-12" db="EMBL/GenBank/DDBJ databases">
        <authorList>
            <person name="Yu Y."/>
            <person name="Lee S."/>
            <person name="de Baynast K."/>
            <person name="Wissotski M."/>
            <person name="Liu L."/>
            <person name="Talag J."/>
            <person name="Goicoechea J."/>
            <person name="Angelova A."/>
            <person name="Jetty R."/>
            <person name="Kudrna D."/>
            <person name="Golser W."/>
            <person name="Rivera L."/>
            <person name="Zhang J."/>
            <person name="Wing R."/>
        </authorList>
    </citation>
    <scope>NUCLEOTIDE SEQUENCE</scope>
</reference>
<name>A0A0D9WAT3_9ORYZ</name>
<feature type="region of interest" description="Disordered" evidence="1">
    <location>
        <begin position="1"/>
        <end position="23"/>
    </location>
</feature>
<keyword evidence="2" id="KW-0812">Transmembrane</keyword>
<reference evidence="3" key="3">
    <citation type="submission" date="2015-04" db="UniProtKB">
        <authorList>
            <consortium name="EnsemblPlants"/>
        </authorList>
    </citation>
    <scope>IDENTIFICATION</scope>
</reference>
<feature type="transmembrane region" description="Helical" evidence="2">
    <location>
        <begin position="48"/>
        <end position="67"/>
    </location>
</feature>
<dbReference type="AlphaFoldDB" id="A0A0D9WAT3"/>
<proteinExistence type="predicted"/>
<organism evidence="3 4">
    <name type="scientific">Leersia perrieri</name>
    <dbReference type="NCBI Taxonomy" id="77586"/>
    <lineage>
        <taxon>Eukaryota</taxon>
        <taxon>Viridiplantae</taxon>
        <taxon>Streptophyta</taxon>
        <taxon>Embryophyta</taxon>
        <taxon>Tracheophyta</taxon>
        <taxon>Spermatophyta</taxon>
        <taxon>Magnoliopsida</taxon>
        <taxon>Liliopsida</taxon>
        <taxon>Poales</taxon>
        <taxon>Poaceae</taxon>
        <taxon>BOP clade</taxon>
        <taxon>Oryzoideae</taxon>
        <taxon>Oryzeae</taxon>
        <taxon>Oryzinae</taxon>
        <taxon>Leersia</taxon>
    </lineage>
</organism>
<accession>A0A0D9WAT3</accession>
<sequence length="110" mass="12024">MAEKSQISGGGPNRAVEDGPAPAREMMEVDHHQIARYKHALSEFKQSIIVIFVALGLGLGLFLPGALDGNLPVWMRQSFSFSGAWICLAGLYYVRMQVGRVDPLTQRPGP</sequence>